<evidence type="ECO:0000256" key="4">
    <source>
        <dbReference type="ARBA" id="ARBA00016902"/>
    </source>
</evidence>
<dbReference type="PIRSF" id="PIRSF003095">
    <property type="entry name" value="Trigger_factor"/>
    <property type="match status" value="1"/>
</dbReference>
<dbReference type="SUPFAM" id="SSF54534">
    <property type="entry name" value="FKBP-like"/>
    <property type="match status" value="1"/>
</dbReference>
<evidence type="ECO:0000313" key="17">
    <source>
        <dbReference type="EMBL" id="OEJ77231.1"/>
    </source>
</evidence>
<dbReference type="Pfam" id="PF05697">
    <property type="entry name" value="Trigger_N"/>
    <property type="match status" value="1"/>
</dbReference>
<keyword evidence="8 12" id="KW-0413">Isomerase</keyword>
<dbReference type="InterPro" id="IPR027304">
    <property type="entry name" value="Trigger_fact/SurA_dom_sf"/>
</dbReference>
<gene>
    <name evidence="12" type="primary">tig</name>
    <name evidence="17" type="ORF">BH720_00720</name>
</gene>
<dbReference type="InterPro" id="IPR008881">
    <property type="entry name" value="Trigger_fac_ribosome-bd_bac"/>
</dbReference>
<comment type="similarity">
    <text evidence="2 12 14">Belongs to the FKBP-type PPIase family. Tig subfamily.</text>
</comment>
<dbReference type="InterPro" id="IPR005215">
    <property type="entry name" value="Trig_fac"/>
</dbReference>
<dbReference type="GO" id="GO:0003755">
    <property type="term" value="F:peptidyl-prolyl cis-trans isomerase activity"/>
    <property type="evidence" value="ECO:0007669"/>
    <property type="project" value="UniProtKB-UniRule"/>
</dbReference>
<evidence type="ECO:0000256" key="15">
    <source>
        <dbReference type="SAM" id="MobiDB-lite"/>
    </source>
</evidence>
<evidence type="ECO:0000256" key="13">
    <source>
        <dbReference type="PROSITE-ProRule" id="PRU00277"/>
    </source>
</evidence>
<dbReference type="Gene3D" id="3.10.50.40">
    <property type="match status" value="1"/>
</dbReference>
<feature type="domain" description="PPIase FKBP-type" evidence="16">
    <location>
        <begin position="169"/>
        <end position="262"/>
    </location>
</feature>
<dbReference type="NCBIfam" id="TIGR00115">
    <property type="entry name" value="tig"/>
    <property type="match status" value="1"/>
</dbReference>
<proteinExistence type="inferred from homology"/>
<keyword evidence="5 12" id="KW-0132">Cell division</keyword>
<dbReference type="InterPro" id="IPR036611">
    <property type="entry name" value="Trigger_fac_ribosome-bd_sf"/>
</dbReference>
<evidence type="ECO:0000256" key="6">
    <source>
        <dbReference type="ARBA" id="ARBA00023110"/>
    </source>
</evidence>
<dbReference type="SUPFAM" id="SSF109998">
    <property type="entry name" value="Triger factor/SurA peptide-binding domain-like"/>
    <property type="match status" value="1"/>
</dbReference>
<dbReference type="RefSeq" id="WP_069965227.1">
    <property type="nucleotide sequence ID" value="NZ_CM124774.1"/>
</dbReference>
<keyword evidence="6 12" id="KW-0697">Rotamase</keyword>
<sequence length="466" mass="52748">MKVTQEKLPQSQMGLEIEVPAEMSKQAYDRVVQNMIRSANIPGFRKGKVPRQVVMQRFGARNLKAAAVEDLIQKVLPEAIEQEKIQAIGNYQLRSDMESLIEAYEPGQPLTFSAAVDVPPEVTLNQYTGLTVQAEEVKYDAGKVDRLLEEQRQRQATLIPVEGRPASLGDVALVDFMGYTHSEDGELQEIPGGQAEDFEIELDQNRFIPGFVDGILGMNPGDTKEVIAQFPEDYPQEEVAGKSAQFQITLKELKEKELPELDDEFAQEVSEFETLEELRASLEKRYQDEADSKTKENKERSLLDELLNHIEVEIPESMIQREVDSMLTQTAMQLANQGLDIKRLFTAELIPQLREQSRPEALKRIKRALTLAEIAKRESLSVEVEAIDAKVQEIMTEYAGRQELDPERLREAVEDDLIKEKILTWLEEHCTVELVPEGTLKSEEDEETIEETEVDEELASSTTADS</sequence>
<evidence type="ECO:0000256" key="11">
    <source>
        <dbReference type="ARBA" id="ARBA00029986"/>
    </source>
</evidence>
<evidence type="ECO:0000256" key="9">
    <source>
        <dbReference type="ARBA" id="ARBA00023306"/>
    </source>
</evidence>
<dbReference type="FunFam" id="3.10.50.40:FF:000001">
    <property type="entry name" value="Trigger factor"/>
    <property type="match status" value="1"/>
</dbReference>
<dbReference type="OrthoDB" id="9767721at2"/>
<dbReference type="PROSITE" id="PS50059">
    <property type="entry name" value="FKBP_PPIASE"/>
    <property type="match status" value="1"/>
</dbReference>
<evidence type="ECO:0000256" key="7">
    <source>
        <dbReference type="ARBA" id="ARBA00023186"/>
    </source>
</evidence>
<dbReference type="EMBL" id="MJGC01000010">
    <property type="protein sequence ID" value="OEJ77231.1"/>
    <property type="molecule type" value="Genomic_DNA"/>
</dbReference>
<dbReference type="STRING" id="1781255.BH720_00720"/>
<evidence type="ECO:0000256" key="3">
    <source>
        <dbReference type="ARBA" id="ARBA00013194"/>
    </source>
</evidence>
<dbReference type="GO" id="GO:0043335">
    <property type="term" value="P:protein unfolding"/>
    <property type="evidence" value="ECO:0007669"/>
    <property type="project" value="TreeGrafter"/>
</dbReference>
<dbReference type="PANTHER" id="PTHR30560:SF3">
    <property type="entry name" value="TRIGGER FACTOR-LIKE PROTEIN TIG, CHLOROPLASTIC"/>
    <property type="match status" value="1"/>
</dbReference>
<keyword evidence="7 12" id="KW-0143">Chaperone</keyword>
<dbReference type="GO" id="GO:0015031">
    <property type="term" value="P:protein transport"/>
    <property type="evidence" value="ECO:0007669"/>
    <property type="project" value="UniProtKB-UniRule"/>
</dbReference>
<dbReference type="SUPFAM" id="SSF102735">
    <property type="entry name" value="Trigger factor ribosome-binding domain"/>
    <property type="match status" value="1"/>
</dbReference>
<dbReference type="AlphaFoldDB" id="A0A1E5QRH1"/>
<dbReference type="InterPro" id="IPR046357">
    <property type="entry name" value="PPIase_dom_sf"/>
</dbReference>
<feature type="region of interest" description="Disordered" evidence="15">
    <location>
        <begin position="438"/>
        <end position="466"/>
    </location>
</feature>
<dbReference type="HAMAP" id="MF_00303">
    <property type="entry name" value="Trigger_factor_Tig"/>
    <property type="match status" value="1"/>
</dbReference>
<dbReference type="InterPro" id="IPR037041">
    <property type="entry name" value="Trigger_fac_C_sf"/>
</dbReference>
<comment type="catalytic activity">
    <reaction evidence="1 12 13">
        <text>[protein]-peptidylproline (omega=180) = [protein]-peptidylproline (omega=0)</text>
        <dbReference type="Rhea" id="RHEA:16237"/>
        <dbReference type="Rhea" id="RHEA-COMP:10747"/>
        <dbReference type="Rhea" id="RHEA-COMP:10748"/>
        <dbReference type="ChEBI" id="CHEBI:83833"/>
        <dbReference type="ChEBI" id="CHEBI:83834"/>
        <dbReference type="EC" id="5.2.1.8"/>
    </reaction>
</comment>
<evidence type="ECO:0000259" key="16">
    <source>
        <dbReference type="PROSITE" id="PS50059"/>
    </source>
</evidence>
<dbReference type="FunFam" id="3.30.70.1050:FF:000004">
    <property type="entry name" value="Trigger factor"/>
    <property type="match status" value="1"/>
</dbReference>
<organism evidence="17">
    <name type="scientific">Desertifilum tharense IPPAS B-1220</name>
    <dbReference type="NCBI Taxonomy" id="1781255"/>
    <lineage>
        <taxon>Bacteria</taxon>
        <taxon>Bacillati</taxon>
        <taxon>Cyanobacteriota</taxon>
        <taxon>Cyanophyceae</taxon>
        <taxon>Desertifilales</taxon>
        <taxon>Desertifilaceae</taxon>
        <taxon>Desertifilum</taxon>
    </lineage>
</organism>
<dbReference type="GO" id="GO:0044183">
    <property type="term" value="F:protein folding chaperone"/>
    <property type="evidence" value="ECO:0007669"/>
    <property type="project" value="TreeGrafter"/>
</dbReference>
<dbReference type="Gene3D" id="3.30.70.1050">
    <property type="entry name" value="Trigger factor ribosome-binding domain"/>
    <property type="match status" value="1"/>
</dbReference>
<dbReference type="InterPro" id="IPR008880">
    <property type="entry name" value="Trigger_fac_C"/>
</dbReference>
<dbReference type="Pfam" id="PF00254">
    <property type="entry name" value="FKBP_C"/>
    <property type="match status" value="1"/>
</dbReference>
<keyword evidence="9 12" id="KW-0131">Cell cycle</keyword>
<dbReference type="InterPro" id="IPR001179">
    <property type="entry name" value="PPIase_FKBP_dom"/>
</dbReference>
<comment type="function">
    <text evidence="10 12">Involved in protein export. Acts as a chaperone by maintaining the newly synthesized protein in an open conformation. Functions as a peptidyl-prolyl cis-trans isomerase.</text>
</comment>
<comment type="subcellular location">
    <subcellularLocation>
        <location evidence="12">Cytoplasm</location>
    </subcellularLocation>
    <text evidence="12">About half TF is bound to the ribosome near the polypeptide exit tunnel while the other half is free in the cytoplasm.</text>
</comment>
<evidence type="ECO:0000256" key="8">
    <source>
        <dbReference type="ARBA" id="ARBA00023235"/>
    </source>
</evidence>
<dbReference type="PANTHER" id="PTHR30560">
    <property type="entry name" value="TRIGGER FACTOR CHAPERONE AND PEPTIDYL-PROLYL CIS/TRANS ISOMERASE"/>
    <property type="match status" value="1"/>
</dbReference>
<accession>A0A1E5QRH1</accession>
<dbReference type="EC" id="5.2.1.8" evidence="3 12"/>
<evidence type="ECO:0000256" key="12">
    <source>
        <dbReference type="HAMAP-Rule" id="MF_00303"/>
    </source>
</evidence>
<dbReference type="GO" id="GO:0051301">
    <property type="term" value="P:cell division"/>
    <property type="evidence" value="ECO:0007669"/>
    <property type="project" value="UniProtKB-KW"/>
</dbReference>
<name>A0A1E5QRH1_9CYAN</name>
<keyword evidence="12" id="KW-0963">Cytoplasm</keyword>
<dbReference type="Pfam" id="PF05698">
    <property type="entry name" value="Trigger_C"/>
    <property type="match status" value="1"/>
</dbReference>
<evidence type="ECO:0000256" key="2">
    <source>
        <dbReference type="ARBA" id="ARBA00005464"/>
    </source>
</evidence>
<evidence type="ECO:0000256" key="5">
    <source>
        <dbReference type="ARBA" id="ARBA00022618"/>
    </source>
</evidence>
<dbReference type="GO" id="GO:0051083">
    <property type="term" value="P:'de novo' cotranslational protein folding"/>
    <property type="evidence" value="ECO:0007669"/>
    <property type="project" value="TreeGrafter"/>
</dbReference>
<protein>
    <recommendedName>
        <fullName evidence="4 12">Trigger factor</fullName>
        <shortName evidence="12">TF</shortName>
        <ecNumber evidence="3 12">5.2.1.8</ecNumber>
    </recommendedName>
    <alternativeName>
        <fullName evidence="11 12">PPIase</fullName>
    </alternativeName>
</protein>
<reference evidence="17" key="1">
    <citation type="submission" date="2016-09" db="EMBL/GenBank/DDBJ databases">
        <title>Draft genome of thermotolerant cyanobacterium Desertifilum sp. strain IPPAS B-1220.</title>
        <authorList>
            <person name="Sinetova M.A."/>
            <person name="Bolakhan K."/>
            <person name="Zayadan B.K."/>
            <person name="Mironov K.S."/>
            <person name="Ustinova V."/>
            <person name="Kupriyanova E.V."/>
            <person name="Sidorov R.A."/>
            <person name="Skrypnik A.N."/>
            <person name="Gogoleva N.E."/>
            <person name="Gogolev Y.V."/>
            <person name="Los D.A."/>
        </authorList>
    </citation>
    <scope>NUCLEOTIDE SEQUENCE [LARGE SCALE GENOMIC DNA]</scope>
    <source>
        <strain evidence="17">IPPAS B-1220</strain>
    </source>
</reference>
<dbReference type="GO" id="GO:0005737">
    <property type="term" value="C:cytoplasm"/>
    <property type="evidence" value="ECO:0007669"/>
    <property type="project" value="UniProtKB-SubCell"/>
</dbReference>
<comment type="caution">
    <text evidence="17">The sequence shown here is derived from an EMBL/GenBank/DDBJ whole genome shotgun (WGS) entry which is preliminary data.</text>
</comment>
<dbReference type="GO" id="GO:0043022">
    <property type="term" value="F:ribosome binding"/>
    <property type="evidence" value="ECO:0007669"/>
    <property type="project" value="TreeGrafter"/>
</dbReference>
<feature type="compositionally biased region" description="Acidic residues" evidence="15">
    <location>
        <begin position="443"/>
        <end position="458"/>
    </location>
</feature>
<comment type="domain">
    <text evidence="12">Consists of 3 domains; the N-terminus binds the ribosome, the middle domain has PPIase activity, while the C-terminus has intrinsic chaperone activity on its own.</text>
</comment>
<evidence type="ECO:0000256" key="14">
    <source>
        <dbReference type="RuleBase" id="RU003914"/>
    </source>
</evidence>
<evidence type="ECO:0000256" key="1">
    <source>
        <dbReference type="ARBA" id="ARBA00000971"/>
    </source>
</evidence>
<evidence type="ECO:0000256" key="10">
    <source>
        <dbReference type="ARBA" id="ARBA00024849"/>
    </source>
</evidence>
<dbReference type="Gene3D" id="1.10.3120.10">
    <property type="entry name" value="Trigger factor, C-terminal domain"/>
    <property type="match status" value="1"/>
</dbReference>